<dbReference type="GO" id="GO:0018169">
    <property type="term" value="F:ribosomal S6-glutamic acid ligase activity"/>
    <property type="evidence" value="ECO:0007669"/>
    <property type="project" value="TreeGrafter"/>
</dbReference>
<dbReference type="PANTHER" id="PTHR21621">
    <property type="entry name" value="RIBOSOMAL PROTEIN S6 MODIFICATION PROTEIN"/>
    <property type="match status" value="1"/>
</dbReference>
<keyword evidence="1" id="KW-0067">ATP-binding</keyword>
<evidence type="ECO:0000259" key="3">
    <source>
        <dbReference type="PROSITE" id="PS50975"/>
    </source>
</evidence>
<dbReference type="PROSITE" id="PS50975">
    <property type="entry name" value="ATP_GRASP"/>
    <property type="match status" value="1"/>
</dbReference>
<feature type="domain" description="ATP-grasp" evidence="3">
    <location>
        <begin position="475"/>
        <end position="732"/>
    </location>
</feature>
<reference evidence="4" key="1">
    <citation type="journal article" date="2021" name="PeerJ">
        <title>Extensive microbial diversity within the chicken gut microbiome revealed by metagenomics and culture.</title>
        <authorList>
            <person name="Gilroy R."/>
            <person name="Ravi A."/>
            <person name="Getino M."/>
            <person name="Pursley I."/>
            <person name="Horton D.L."/>
            <person name="Alikhan N.F."/>
            <person name="Baker D."/>
            <person name="Gharbi K."/>
            <person name="Hall N."/>
            <person name="Watson M."/>
            <person name="Adriaenssens E.M."/>
            <person name="Foster-Nyarko E."/>
            <person name="Jarju S."/>
            <person name="Secka A."/>
            <person name="Antonio M."/>
            <person name="Oren A."/>
            <person name="Chaudhuri R.R."/>
            <person name="La Ragione R."/>
            <person name="Hildebrand F."/>
            <person name="Pallen M.J."/>
        </authorList>
    </citation>
    <scope>NUCLEOTIDE SEQUENCE</scope>
    <source>
        <strain evidence="4">ChiGjej4B4-7305</strain>
    </source>
</reference>
<dbReference type="Pfam" id="PF02786">
    <property type="entry name" value="CPSase_L_D2"/>
    <property type="match status" value="1"/>
</dbReference>
<dbReference type="GO" id="GO:0009432">
    <property type="term" value="P:SOS response"/>
    <property type="evidence" value="ECO:0007669"/>
    <property type="project" value="TreeGrafter"/>
</dbReference>
<dbReference type="GO" id="GO:0005524">
    <property type="term" value="F:ATP binding"/>
    <property type="evidence" value="ECO:0007669"/>
    <property type="project" value="UniProtKB-UniRule"/>
</dbReference>
<protein>
    <recommendedName>
        <fullName evidence="3">ATP-grasp domain-containing protein</fullName>
    </recommendedName>
</protein>
<keyword evidence="1" id="KW-0547">Nucleotide-binding</keyword>
<dbReference type="PANTHER" id="PTHR21621:SF0">
    <property type="entry name" value="BETA-CITRYLGLUTAMATE SYNTHASE B-RELATED"/>
    <property type="match status" value="1"/>
</dbReference>
<evidence type="ECO:0000313" key="5">
    <source>
        <dbReference type="Proteomes" id="UP000824037"/>
    </source>
</evidence>
<feature type="region of interest" description="Disordered" evidence="2">
    <location>
        <begin position="811"/>
        <end position="833"/>
    </location>
</feature>
<proteinExistence type="predicted"/>
<dbReference type="Gene3D" id="3.30.470.20">
    <property type="entry name" value="ATP-grasp fold, B domain"/>
    <property type="match status" value="1"/>
</dbReference>
<evidence type="ECO:0000256" key="2">
    <source>
        <dbReference type="SAM" id="MobiDB-lite"/>
    </source>
</evidence>
<organism evidence="4 5">
    <name type="scientific">Candidatus Ruania gallistercoris</name>
    <dbReference type="NCBI Taxonomy" id="2838746"/>
    <lineage>
        <taxon>Bacteria</taxon>
        <taxon>Bacillati</taxon>
        <taxon>Actinomycetota</taxon>
        <taxon>Actinomycetes</taxon>
        <taxon>Micrococcales</taxon>
        <taxon>Ruaniaceae</taxon>
        <taxon>Ruania</taxon>
    </lineage>
</organism>
<evidence type="ECO:0000256" key="1">
    <source>
        <dbReference type="PROSITE-ProRule" id="PRU00409"/>
    </source>
</evidence>
<name>A0A9D2EFF2_9MICO</name>
<dbReference type="InterPro" id="IPR005479">
    <property type="entry name" value="CPAse_ATP-bd"/>
</dbReference>
<dbReference type="EMBL" id="DXBY01000222">
    <property type="protein sequence ID" value="HIZ36679.1"/>
    <property type="molecule type" value="Genomic_DNA"/>
</dbReference>
<gene>
    <name evidence="4" type="ORF">H9815_12950</name>
</gene>
<evidence type="ECO:0000313" key="4">
    <source>
        <dbReference type="EMBL" id="HIZ36679.1"/>
    </source>
</evidence>
<comment type="caution">
    <text evidence="4">The sequence shown here is derived from an EMBL/GenBank/DDBJ whole genome shotgun (WGS) entry which is preliminary data.</text>
</comment>
<dbReference type="InterPro" id="IPR013815">
    <property type="entry name" value="ATP_grasp_subdomain_1"/>
</dbReference>
<dbReference type="InterPro" id="IPR011761">
    <property type="entry name" value="ATP-grasp"/>
</dbReference>
<dbReference type="SUPFAM" id="SSF56059">
    <property type="entry name" value="Glutathione synthetase ATP-binding domain-like"/>
    <property type="match status" value="1"/>
</dbReference>
<dbReference type="Gene3D" id="3.30.1490.20">
    <property type="entry name" value="ATP-grasp fold, A domain"/>
    <property type="match status" value="1"/>
</dbReference>
<dbReference type="AlphaFoldDB" id="A0A9D2EFF2"/>
<accession>A0A9D2EFF2</accession>
<dbReference type="GO" id="GO:0046872">
    <property type="term" value="F:metal ion binding"/>
    <property type="evidence" value="ECO:0007669"/>
    <property type="project" value="InterPro"/>
</dbReference>
<dbReference type="Proteomes" id="UP000824037">
    <property type="component" value="Unassembled WGS sequence"/>
</dbReference>
<sequence>MPTTPPTSLTIDTASICEYFTSGPLSLARQRTARANLAIRIDCQVGDATLTGSSECVIRADSAAERARALRYVERGLGHLVGTTATVDASASDLSTALAPLVQGLHLPEHGALSPMNQRRANLGLESALLELVAASGRLGAEPPHPAQTATTDAAAASTAPVTYLRSTGDLSTDRQVLKQTGPLTGTYILDLPHPTPEDELDRHVAALSRLLKGQPKARIVLDCRMRVRDLDRVEALQAIADDARTGWFTRRTGEVLIMAGYGVRTLERLRALTTRNIRAVHLRPTHVGSLLGLNRLATQARTDKPGLFIAMSAPGGGSQLSAVPCQRAAVLTSAVDVFLPSLEPAASSAAVADDSGRSGTGAQPTPVRIRYDELVPLAGTYAHLSAADATDSVAPHVYSDEADSLGLSHDALRSSLVQRSAIAHSFRTTRYSSTTFTATEGADGPALLFGASARSPVSSHSAYVIADGHKGAAQALLERAGAPVPQGRIFGIADTAGALAYARRVGYPLVTKPASGTGGTGVTLNIQDEAQLRAAFETIRGYPRYANGDVLIQRHVPGDIYRIVVGDQRVLAAIRRRRPLVVGDGRRTIAELVIATNSPRRLNPRLRNAPITIEAAAAFLEHHDRTVHDVPRPGEQVYLGTNADGAMRGDSLDVSDELHPSIAAAMVKAVSAIPGLRFCGVDVLIEDHRRPLDEQQVGICELNSCPELTTPEFPVYGSGSAAADVVFQGAAQRRGVRTGDSTTTPRVRLSASDVSHPDRFVAWLTKLAAARGVQLDALEQQGRGVQAHLAGSLVAVTSLASLAIRGPQRTTVGRVETSPLPGTVETPAGESA</sequence>
<reference evidence="4" key="2">
    <citation type="submission" date="2021-04" db="EMBL/GenBank/DDBJ databases">
        <authorList>
            <person name="Gilroy R."/>
        </authorList>
    </citation>
    <scope>NUCLEOTIDE SEQUENCE</scope>
    <source>
        <strain evidence="4">ChiGjej4B4-7305</strain>
    </source>
</reference>
<dbReference type="GO" id="GO:0005737">
    <property type="term" value="C:cytoplasm"/>
    <property type="evidence" value="ECO:0007669"/>
    <property type="project" value="TreeGrafter"/>
</dbReference>